<sequence>MQLGRVGIWNHELARTDPSEQALFGEAVAELDELGYGTIWIGGSPGVDRAAKVLADTRQITVATGILNIWWHEPADVAAQTAALAAEHPGRFVLGLGASHKKLVNDYRKPLSYMREYLDGLDAAGQPAAERVLAALGPKMLELSRDRAAGAHPYLVTPEHTARARATLGDAVLAPELKVVLDTDPETARATAREHLAIYFQLANYLNSLRTLGFTDEDFAEGGSDRLVDSTVAWGDENVVADRLRQHFDAGADHVCLQVLGASLPREQWRRLAPLTSVQ</sequence>
<evidence type="ECO:0000313" key="3">
    <source>
        <dbReference type="Proteomes" id="UP000517916"/>
    </source>
</evidence>
<dbReference type="InterPro" id="IPR019922">
    <property type="entry name" value="Lucif-like_OxRdatse_MSMEG_4141"/>
</dbReference>
<gene>
    <name evidence="2" type="ORF">BC739_003554</name>
</gene>
<dbReference type="PANTHER" id="PTHR30137">
    <property type="entry name" value="LUCIFERASE-LIKE MONOOXYGENASE"/>
    <property type="match status" value="1"/>
</dbReference>
<dbReference type="InterPro" id="IPR036661">
    <property type="entry name" value="Luciferase-like_sf"/>
</dbReference>
<dbReference type="RefSeq" id="WP_025360926.1">
    <property type="nucleotide sequence ID" value="NZ_BAAABQ010000009.1"/>
</dbReference>
<accession>A0ABR6BHW3</accession>
<reference evidence="2 3" key="1">
    <citation type="submission" date="2020-08" db="EMBL/GenBank/DDBJ databases">
        <title>Genomic Encyclopedia of Archaeal and Bacterial Type Strains, Phase II (KMG-II): from individual species to whole genera.</title>
        <authorList>
            <person name="Goeker M."/>
        </authorList>
    </citation>
    <scope>NUCLEOTIDE SEQUENCE [LARGE SCALE GENOMIC DNA]</scope>
    <source>
        <strain evidence="2 3">DSM 43850</strain>
    </source>
</reference>
<dbReference type="Gene3D" id="3.20.20.30">
    <property type="entry name" value="Luciferase-like domain"/>
    <property type="match status" value="1"/>
</dbReference>
<proteinExistence type="predicted"/>
<dbReference type="InterPro" id="IPR011251">
    <property type="entry name" value="Luciferase-like_dom"/>
</dbReference>
<name>A0ABR6BHW3_9PSEU</name>
<evidence type="ECO:0000259" key="1">
    <source>
        <dbReference type="Pfam" id="PF00296"/>
    </source>
</evidence>
<feature type="domain" description="Luciferase-like" evidence="1">
    <location>
        <begin position="25"/>
        <end position="254"/>
    </location>
</feature>
<dbReference type="EMBL" id="JACJID010000002">
    <property type="protein sequence ID" value="MBA8926355.1"/>
    <property type="molecule type" value="Genomic_DNA"/>
</dbReference>
<organism evidence="2 3">
    <name type="scientific">Kutzneria viridogrisea</name>
    <dbReference type="NCBI Taxonomy" id="47990"/>
    <lineage>
        <taxon>Bacteria</taxon>
        <taxon>Bacillati</taxon>
        <taxon>Actinomycetota</taxon>
        <taxon>Actinomycetes</taxon>
        <taxon>Pseudonocardiales</taxon>
        <taxon>Pseudonocardiaceae</taxon>
        <taxon>Kutzneria</taxon>
    </lineage>
</organism>
<protein>
    <submittedName>
        <fullName evidence="2">F420-dependent oxidoreductase</fullName>
    </submittedName>
</protein>
<dbReference type="Pfam" id="PF00296">
    <property type="entry name" value="Bac_luciferase"/>
    <property type="match status" value="1"/>
</dbReference>
<keyword evidence="3" id="KW-1185">Reference proteome</keyword>
<dbReference type="NCBIfam" id="TIGR03620">
    <property type="entry name" value="F420_MSMEG_4141"/>
    <property type="match status" value="1"/>
</dbReference>
<comment type="caution">
    <text evidence="2">The sequence shown here is derived from an EMBL/GenBank/DDBJ whole genome shotgun (WGS) entry which is preliminary data.</text>
</comment>
<dbReference type="InterPro" id="IPR050766">
    <property type="entry name" value="Bact_Lucif_Oxidored"/>
</dbReference>
<dbReference type="SUPFAM" id="SSF51679">
    <property type="entry name" value="Bacterial luciferase-like"/>
    <property type="match status" value="1"/>
</dbReference>
<dbReference type="PANTHER" id="PTHR30137:SF18">
    <property type="entry name" value="CONSERVED PROTEIN"/>
    <property type="match status" value="1"/>
</dbReference>
<evidence type="ECO:0000313" key="2">
    <source>
        <dbReference type="EMBL" id="MBA8926355.1"/>
    </source>
</evidence>
<dbReference type="Proteomes" id="UP000517916">
    <property type="component" value="Unassembled WGS sequence"/>
</dbReference>